<evidence type="ECO:0000256" key="1">
    <source>
        <dbReference type="SAM" id="Phobius"/>
    </source>
</evidence>
<dbReference type="EMBL" id="WJBU01000009">
    <property type="protein sequence ID" value="MRD47659.1"/>
    <property type="molecule type" value="Genomic_DNA"/>
</dbReference>
<sequence>MNPMDALIHLASFIAPAVAVGALVALAGRLWFSTAGSSGRWWQHTAINSLAGVGALLGGLWYFGVDGKMATYAAMVAAAATSQWVCSKGWKG</sequence>
<proteinExistence type="predicted"/>
<keyword evidence="1" id="KW-0472">Membrane</keyword>
<keyword evidence="1" id="KW-1133">Transmembrane helix</keyword>
<keyword evidence="3" id="KW-1185">Reference proteome</keyword>
<feature type="transmembrane region" description="Helical" evidence="1">
    <location>
        <begin position="44"/>
        <end position="63"/>
    </location>
</feature>
<reference evidence="2 3" key="1">
    <citation type="submission" date="2019-11" db="EMBL/GenBank/DDBJ databases">
        <title>Caenimonas koreensis gen. nov., sp. nov., isolated from activated sludge.</title>
        <authorList>
            <person name="Seung H.R."/>
        </authorList>
    </citation>
    <scope>NUCLEOTIDE SEQUENCE [LARGE SCALE GENOMIC DNA]</scope>
    <source>
        <strain evidence="2 3">EMB320</strain>
    </source>
</reference>
<name>A0A844B7P8_9BURK</name>
<dbReference type="AlphaFoldDB" id="A0A844B7P8"/>
<dbReference type="Proteomes" id="UP000487350">
    <property type="component" value="Unassembled WGS sequence"/>
</dbReference>
<evidence type="ECO:0000313" key="3">
    <source>
        <dbReference type="Proteomes" id="UP000487350"/>
    </source>
</evidence>
<protein>
    <submittedName>
        <fullName evidence="2">Uncharacterized protein</fullName>
    </submittedName>
</protein>
<accession>A0A844B7P8</accession>
<organism evidence="2 3">
    <name type="scientific">Caenimonas koreensis DSM 17982</name>
    <dbReference type="NCBI Taxonomy" id="1121255"/>
    <lineage>
        <taxon>Bacteria</taxon>
        <taxon>Pseudomonadati</taxon>
        <taxon>Pseudomonadota</taxon>
        <taxon>Betaproteobacteria</taxon>
        <taxon>Burkholderiales</taxon>
        <taxon>Comamonadaceae</taxon>
        <taxon>Caenimonas</taxon>
    </lineage>
</organism>
<comment type="caution">
    <text evidence="2">The sequence shown here is derived from an EMBL/GenBank/DDBJ whole genome shotgun (WGS) entry which is preliminary data.</text>
</comment>
<feature type="transmembrane region" description="Helical" evidence="1">
    <location>
        <begin position="6"/>
        <end position="32"/>
    </location>
</feature>
<keyword evidence="1" id="KW-0812">Transmembrane</keyword>
<evidence type="ECO:0000313" key="2">
    <source>
        <dbReference type="EMBL" id="MRD47659.1"/>
    </source>
</evidence>
<gene>
    <name evidence="2" type="ORF">GHT07_10255</name>
</gene>